<dbReference type="Proteomes" id="UP000637383">
    <property type="component" value="Unassembled WGS sequence"/>
</dbReference>
<feature type="domain" description="GmrSD restriction endonucleases N-terminal" evidence="1">
    <location>
        <begin position="29"/>
        <end position="185"/>
    </location>
</feature>
<reference evidence="2 3" key="1">
    <citation type="journal article" date="2020" name="ISME J.">
        <title>Comparative genomics reveals insights into cyanobacterial evolution and habitat adaptation.</title>
        <authorList>
            <person name="Chen M.Y."/>
            <person name="Teng W.K."/>
            <person name="Zhao L."/>
            <person name="Hu C.X."/>
            <person name="Zhou Y.K."/>
            <person name="Han B.P."/>
            <person name="Song L.R."/>
            <person name="Shu W.S."/>
        </authorList>
    </citation>
    <scope>NUCLEOTIDE SEQUENCE [LARGE SCALE GENOMIC DNA]</scope>
    <source>
        <strain evidence="2 3">FACHB-159</strain>
    </source>
</reference>
<dbReference type="Pfam" id="PF03235">
    <property type="entry name" value="GmrSD_N"/>
    <property type="match status" value="1"/>
</dbReference>
<gene>
    <name evidence="2" type="ORF">H6H03_14110</name>
</gene>
<name>A0ABR8KA45_9NOSO</name>
<accession>A0ABR8KA45</accession>
<dbReference type="PANTHER" id="PTHR39639:SF1">
    <property type="entry name" value="DUF262 DOMAIN-CONTAINING PROTEIN"/>
    <property type="match status" value="1"/>
</dbReference>
<dbReference type="EMBL" id="JACJTU010000011">
    <property type="protein sequence ID" value="MBD2735012.1"/>
    <property type="molecule type" value="Genomic_DNA"/>
</dbReference>
<keyword evidence="3" id="KW-1185">Reference proteome</keyword>
<evidence type="ECO:0000313" key="2">
    <source>
        <dbReference type="EMBL" id="MBD2735012.1"/>
    </source>
</evidence>
<dbReference type="InterPro" id="IPR004919">
    <property type="entry name" value="GmrSD_N"/>
</dbReference>
<dbReference type="PANTHER" id="PTHR39639">
    <property type="entry name" value="CHROMOSOME 16, WHOLE GENOME SHOTGUN SEQUENCE"/>
    <property type="match status" value="1"/>
</dbReference>
<sequence length="368" mass="43328">MALQEEIDKMRQEIRADNYSMSIGEWISLYENQEIDIHPEFQRFFRWQPSQKTRLIESILLGIPIPPIFVSQRQDGVWDVVDGLQRLSTIYEFIGKLKDENQKTLDPLVLEKTKYLPNLEGKKWEDPYDIPNSLTQAQRLLIKRAKIDATILLKESDEIAKYELFQRLNTGGSIATPQEVRNCILVMFNRDMFHWMKSLSQNEMFRECIALSERPIEEQYDMELLLRFLVFRTIEEKDMRKIGNDLSGFLTDKMVEMAKNESYNYLEEEAAFNKTFEILYEQMGSDSFRRYSPTKDKFLGGFLVSAYEVIALGIGYNYENISHLSFDVKERVKKIWVSPEYTNWSGSGTTAQRRVPKLVPFGREMFQE</sequence>
<evidence type="ECO:0000259" key="1">
    <source>
        <dbReference type="Pfam" id="PF03235"/>
    </source>
</evidence>
<evidence type="ECO:0000313" key="3">
    <source>
        <dbReference type="Proteomes" id="UP000637383"/>
    </source>
</evidence>
<protein>
    <submittedName>
        <fullName evidence="2">DUF262 domain-containing protein</fullName>
    </submittedName>
</protein>
<dbReference type="RefSeq" id="WP_190955686.1">
    <property type="nucleotide sequence ID" value="NZ_JACJTU010000011.1"/>
</dbReference>
<proteinExistence type="predicted"/>
<comment type="caution">
    <text evidence="2">The sequence shown here is derived from an EMBL/GenBank/DDBJ whole genome shotgun (WGS) entry which is preliminary data.</text>
</comment>
<organism evidence="2 3">
    <name type="scientific">Nostoc paludosum FACHB-159</name>
    <dbReference type="NCBI Taxonomy" id="2692908"/>
    <lineage>
        <taxon>Bacteria</taxon>
        <taxon>Bacillati</taxon>
        <taxon>Cyanobacteriota</taxon>
        <taxon>Cyanophyceae</taxon>
        <taxon>Nostocales</taxon>
        <taxon>Nostocaceae</taxon>
        <taxon>Nostoc</taxon>
    </lineage>
</organism>